<evidence type="ECO:0000313" key="1">
    <source>
        <dbReference type="EMBL" id="QBE47690.1"/>
    </source>
</evidence>
<name>A0A4P6KCH2_9MICO</name>
<dbReference type="OrthoDB" id="4144896at2"/>
<dbReference type="Proteomes" id="UP000289260">
    <property type="component" value="Chromosome"/>
</dbReference>
<reference evidence="1 2" key="1">
    <citation type="submission" date="2019-02" db="EMBL/GenBank/DDBJ databases">
        <authorList>
            <person name="Sun L."/>
            <person name="Pan D."/>
            <person name="Wu X."/>
        </authorList>
    </citation>
    <scope>NUCLEOTIDE SEQUENCE [LARGE SCALE GENOMIC DNA]</scope>
    <source>
        <strain evidence="1 2">JW-1</strain>
    </source>
</reference>
<dbReference type="AlphaFoldDB" id="A0A4P6KCH2"/>
<sequence>MNIDQEVAIALAGLHLGEHFTFEELTGAVQRLRQRRIVVAEVPEIGESSGLCAVLLFSDDRDVILHAHSDSALHTQQFVLHEFAHIILGHCENDSDALAGNIPDTLLPDIPAELRIRALARGDVSTEEEIAAESLADQLAARIRGVAFAETSYTEIFG</sequence>
<organism evidence="1 2">
    <name type="scientific">Leucobacter triazinivorans</name>
    <dbReference type="NCBI Taxonomy" id="1784719"/>
    <lineage>
        <taxon>Bacteria</taxon>
        <taxon>Bacillati</taxon>
        <taxon>Actinomycetota</taxon>
        <taxon>Actinomycetes</taxon>
        <taxon>Micrococcales</taxon>
        <taxon>Microbacteriaceae</taxon>
        <taxon>Leucobacter</taxon>
    </lineage>
</organism>
<evidence type="ECO:0008006" key="3">
    <source>
        <dbReference type="Google" id="ProtNLM"/>
    </source>
</evidence>
<proteinExistence type="predicted"/>
<dbReference type="RefSeq" id="WP_130108844.1">
    <property type="nucleotide sequence ID" value="NZ_CP035806.1"/>
</dbReference>
<evidence type="ECO:0000313" key="2">
    <source>
        <dbReference type="Proteomes" id="UP000289260"/>
    </source>
</evidence>
<keyword evidence="2" id="KW-1185">Reference proteome</keyword>
<dbReference type="KEGG" id="ltr:EVS81_01615"/>
<gene>
    <name evidence="1" type="ORF">EVS81_01615</name>
</gene>
<accession>A0A4P6KCH2</accession>
<protein>
    <recommendedName>
        <fullName evidence="3">ImmA/IrrE family metallo-endopeptidase</fullName>
    </recommendedName>
</protein>
<dbReference type="EMBL" id="CP035806">
    <property type="protein sequence ID" value="QBE47690.1"/>
    <property type="molecule type" value="Genomic_DNA"/>
</dbReference>